<keyword evidence="4 11" id="KW-0812">Transmembrane</keyword>
<feature type="transmembrane region" description="Helical" evidence="11">
    <location>
        <begin position="342"/>
        <end position="361"/>
    </location>
</feature>
<evidence type="ECO:0000256" key="10">
    <source>
        <dbReference type="ARBA" id="ARBA00042973"/>
    </source>
</evidence>
<name>A0A1I8IJD8_9PLAT</name>
<reference evidence="13 14" key="1">
    <citation type="submission" date="2016-11" db="UniProtKB">
        <authorList>
            <consortium name="WormBaseParasite"/>
        </authorList>
    </citation>
    <scope>IDENTIFICATION</scope>
</reference>
<evidence type="ECO:0000256" key="4">
    <source>
        <dbReference type="ARBA" id="ARBA00022692"/>
    </source>
</evidence>
<evidence type="ECO:0000256" key="9">
    <source>
        <dbReference type="ARBA" id="ARBA00042540"/>
    </source>
</evidence>
<dbReference type="Pfam" id="PF02535">
    <property type="entry name" value="Zip"/>
    <property type="match status" value="1"/>
</dbReference>
<feature type="transmembrane region" description="Helical" evidence="11">
    <location>
        <begin position="313"/>
        <end position="330"/>
    </location>
</feature>
<evidence type="ECO:0000313" key="14">
    <source>
        <dbReference type="WBParaSite" id="maker-uti_cns_0013167-snap-gene-0.3-mRNA-1"/>
    </source>
</evidence>
<dbReference type="WBParaSite" id="maker-uti_cns_0013167-snap-gene-0.3-mRNA-1">
    <property type="protein sequence ID" value="maker-uti_cns_0013167-snap-gene-0.3-mRNA-1"/>
    <property type="gene ID" value="maker-uti_cns_0013167-snap-gene-0.3"/>
</dbReference>
<feature type="transmembrane region" description="Helical" evidence="11">
    <location>
        <begin position="12"/>
        <end position="33"/>
    </location>
</feature>
<dbReference type="PANTHER" id="PTHR11040:SF211">
    <property type="entry name" value="ZINC TRANSPORTER ZIP11"/>
    <property type="match status" value="1"/>
</dbReference>
<accession>A0A1I8IJD8</accession>
<dbReference type="Proteomes" id="UP000095280">
    <property type="component" value="Unplaced"/>
</dbReference>
<dbReference type="GO" id="GO:0005886">
    <property type="term" value="C:plasma membrane"/>
    <property type="evidence" value="ECO:0007669"/>
    <property type="project" value="UniProtKB-SubCell"/>
</dbReference>
<feature type="transmembrane region" description="Helical" evidence="11">
    <location>
        <begin position="81"/>
        <end position="99"/>
    </location>
</feature>
<keyword evidence="7 11" id="KW-0472">Membrane</keyword>
<dbReference type="WBParaSite" id="maker-uti_cns_0007551-snap-gene-0.3-mRNA-1">
    <property type="protein sequence ID" value="maker-uti_cns_0007551-snap-gene-0.3-mRNA-1"/>
    <property type="gene ID" value="maker-uti_cns_0007551-snap-gene-0.3"/>
</dbReference>
<sequence length="362" mass="36896">LRFVTPLAQTALGTLLTWGLTALGAGLVFLVPAGYSHARLLNASLGFAAGVMTAASFWSLLDPAIDMARGSGSYGAKGEFAWLPVAIGFGVGAAFVVGADRLLTALGVAGGDGDDLVKELTGSASGKPRSASNNLLLDSAADCNSVGVQLPELLTVNAAAALRRRGGGGASSGRDGGSVEFAEDWNAEDESQAKQFRHGGGPSWRRVLLLVLAITVHNIPEGLAVGVSFGAIGAVSNNSSSSQEDNKGHFEAARNLAIGIGIQNFPEGLAVSLPLHASGMSPLKSFWWGQLSGMVEPIAGLLGCLLVSIATPLLPYALAFAAGAMIYVVFDAIVPESTDSKLTSAGCIVGFIVMMVLDVGLS</sequence>
<evidence type="ECO:0000256" key="2">
    <source>
        <dbReference type="ARBA" id="ARBA00006939"/>
    </source>
</evidence>
<evidence type="ECO:0000256" key="11">
    <source>
        <dbReference type="SAM" id="Phobius"/>
    </source>
</evidence>
<proteinExistence type="inferred from homology"/>
<evidence type="ECO:0000256" key="7">
    <source>
        <dbReference type="ARBA" id="ARBA00023136"/>
    </source>
</evidence>
<dbReference type="AlphaFoldDB" id="A0A1I8IJD8"/>
<evidence type="ECO:0000256" key="1">
    <source>
        <dbReference type="ARBA" id="ARBA00004651"/>
    </source>
</evidence>
<feature type="transmembrane region" description="Helical" evidence="11">
    <location>
        <begin position="40"/>
        <end position="61"/>
    </location>
</feature>
<dbReference type="GO" id="GO:0005385">
    <property type="term" value="F:zinc ion transmembrane transporter activity"/>
    <property type="evidence" value="ECO:0007669"/>
    <property type="project" value="TreeGrafter"/>
</dbReference>
<evidence type="ECO:0000313" key="13">
    <source>
        <dbReference type="WBParaSite" id="maker-uti_cns_0007551-snap-gene-0.3-mRNA-1"/>
    </source>
</evidence>
<evidence type="ECO:0000256" key="3">
    <source>
        <dbReference type="ARBA" id="ARBA00022475"/>
    </source>
</evidence>
<comment type="similarity">
    <text evidence="2">Belongs to the ZIP transporter (TC 2.A.5) family.</text>
</comment>
<comment type="subcellular location">
    <subcellularLocation>
        <location evidence="1">Cell membrane</location>
        <topology evidence="1">Multi-pass membrane protein</topology>
    </subcellularLocation>
</comment>
<keyword evidence="5" id="KW-0862">Zinc</keyword>
<organism evidence="12 14">
    <name type="scientific">Macrostomum lignano</name>
    <dbReference type="NCBI Taxonomy" id="282301"/>
    <lineage>
        <taxon>Eukaryota</taxon>
        <taxon>Metazoa</taxon>
        <taxon>Spiralia</taxon>
        <taxon>Lophotrochozoa</taxon>
        <taxon>Platyhelminthes</taxon>
        <taxon>Rhabditophora</taxon>
        <taxon>Macrostomorpha</taxon>
        <taxon>Macrostomida</taxon>
        <taxon>Macrostomidae</taxon>
        <taxon>Macrostomum</taxon>
    </lineage>
</organism>
<evidence type="ECO:0000313" key="12">
    <source>
        <dbReference type="Proteomes" id="UP000095280"/>
    </source>
</evidence>
<keyword evidence="3" id="KW-1003">Cell membrane</keyword>
<keyword evidence="6 11" id="KW-1133">Transmembrane helix</keyword>
<protein>
    <recommendedName>
        <fullName evidence="8">Zinc transporter ZIP11</fullName>
    </recommendedName>
    <alternativeName>
        <fullName evidence="9">Solute carrier family 39 member 11</fullName>
    </alternativeName>
    <alternativeName>
        <fullName evidence="10">Zrt- and Irt-like protein 11</fullName>
    </alternativeName>
</protein>
<evidence type="ECO:0000256" key="8">
    <source>
        <dbReference type="ARBA" id="ARBA00040593"/>
    </source>
</evidence>
<evidence type="ECO:0000256" key="6">
    <source>
        <dbReference type="ARBA" id="ARBA00022989"/>
    </source>
</evidence>
<dbReference type="PANTHER" id="PTHR11040">
    <property type="entry name" value="ZINC/IRON TRANSPORTER"/>
    <property type="match status" value="1"/>
</dbReference>
<evidence type="ECO:0000256" key="5">
    <source>
        <dbReference type="ARBA" id="ARBA00022833"/>
    </source>
</evidence>
<keyword evidence="12" id="KW-1185">Reference proteome</keyword>
<dbReference type="InterPro" id="IPR003689">
    <property type="entry name" value="ZIP"/>
</dbReference>